<keyword evidence="1" id="KW-0472">Membrane</keyword>
<sequence length="603" mass="64379">MPRYQRGHVLASVPLGLALLTFARFGGTHADISEATDREVSQQIAVKPDLAFIQKAIELKPFDLLTTHKVAGATPALIQAPAPVAPLVVGQDTPHTQRESSGIPGSHNLLRGNIRDLLVLSDAKFLQGVIGFIVVVVFTLCMNEVFGLCGGVKGHGLPMTKIQRRLLQCLALGTLVADVTETSFLSPLSYDMAWSIRGCGSKDGVATLSGLILGSPPAGMACGVCMACCVSKLKDDKLSRRLMMISPVVSACLYIALAGFFFFAESWQHFLEQLVLAIFFVRGCVGGFALLIYTLARNVTPSAEQVFLSIWEYMAQAAGLCVGALLSSMSGISVDTPRCGQYHQAIRASSFVACLYAVLALGASLCVPASMQDFQELSQEDSEEDGDRKSDDKQKWMLCITLLAIFMGVFSCAAVESSSAFILELQYGWGTPRIGSAMAIVFATCVFVLALVLGLQMTLHIADGHLIGALSVAMMVGVGLIFDFGQSAAHQILIADSVLYPSVTALTSILDGYMYMGEKNVISTEGINCAVYVIDSTARSLAAPPVRTILAQSGRNQYASLQVALLAIFMFIAFYITKKNGKSLNAIEQCSISTGPAAARNDE</sequence>
<evidence type="ECO:0008006" key="5">
    <source>
        <dbReference type="Google" id="ProtNLM"/>
    </source>
</evidence>
<feature type="transmembrane region" description="Helical" evidence="1">
    <location>
        <begin position="434"/>
        <end position="453"/>
    </location>
</feature>
<proteinExistence type="predicted"/>
<feature type="transmembrane region" description="Helical" evidence="1">
    <location>
        <begin position="346"/>
        <end position="367"/>
    </location>
</feature>
<evidence type="ECO:0000313" key="3">
    <source>
        <dbReference type="EMBL" id="CAE8712162.1"/>
    </source>
</evidence>
<evidence type="ECO:0000313" key="4">
    <source>
        <dbReference type="Proteomes" id="UP000626109"/>
    </source>
</evidence>
<evidence type="ECO:0000256" key="2">
    <source>
        <dbReference type="SAM" id="SignalP"/>
    </source>
</evidence>
<feature type="transmembrane region" description="Helical" evidence="1">
    <location>
        <begin position="465"/>
        <end position="482"/>
    </location>
</feature>
<keyword evidence="1" id="KW-0812">Transmembrane</keyword>
<feature type="transmembrane region" description="Helical" evidence="1">
    <location>
        <begin position="166"/>
        <end position="185"/>
    </location>
</feature>
<keyword evidence="2" id="KW-0732">Signal</keyword>
<feature type="transmembrane region" description="Helical" evidence="1">
    <location>
        <begin position="242"/>
        <end position="262"/>
    </location>
</feature>
<dbReference type="InterPro" id="IPR036259">
    <property type="entry name" value="MFS_trans_sf"/>
</dbReference>
<protein>
    <recommendedName>
        <fullName evidence="5">Solute carrier family 40 protein</fullName>
    </recommendedName>
</protein>
<feature type="transmembrane region" description="Helical" evidence="1">
    <location>
        <begin position="396"/>
        <end position="422"/>
    </location>
</feature>
<dbReference type="SUPFAM" id="SSF103473">
    <property type="entry name" value="MFS general substrate transporter"/>
    <property type="match status" value="1"/>
</dbReference>
<organism evidence="3 4">
    <name type="scientific">Polarella glacialis</name>
    <name type="common">Dinoflagellate</name>
    <dbReference type="NCBI Taxonomy" id="89957"/>
    <lineage>
        <taxon>Eukaryota</taxon>
        <taxon>Sar</taxon>
        <taxon>Alveolata</taxon>
        <taxon>Dinophyceae</taxon>
        <taxon>Suessiales</taxon>
        <taxon>Suessiaceae</taxon>
        <taxon>Polarella</taxon>
    </lineage>
</organism>
<feature type="transmembrane region" description="Helical" evidence="1">
    <location>
        <begin position="558"/>
        <end position="576"/>
    </location>
</feature>
<evidence type="ECO:0000256" key="1">
    <source>
        <dbReference type="SAM" id="Phobius"/>
    </source>
</evidence>
<feature type="transmembrane region" description="Helical" evidence="1">
    <location>
        <begin position="274"/>
        <end position="294"/>
    </location>
</feature>
<name>A0A813KNW9_POLGL</name>
<reference evidence="3" key="1">
    <citation type="submission" date="2021-02" db="EMBL/GenBank/DDBJ databases">
        <authorList>
            <person name="Dougan E. K."/>
            <person name="Rhodes N."/>
            <person name="Thang M."/>
            <person name="Chan C."/>
        </authorList>
    </citation>
    <scope>NUCLEOTIDE SEQUENCE</scope>
</reference>
<dbReference type="EMBL" id="CAJNNW010032282">
    <property type="protein sequence ID" value="CAE8712162.1"/>
    <property type="molecule type" value="Genomic_DNA"/>
</dbReference>
<keyword evidence="1" id="KW-1133">Transmembrane helix</keyword>
<dbReference type="Proteomes" id="UP000626109">
    <property type="component" value="Unassembled WGS sequence"/>
</dbReference>
<feature type="transmembrane region" description="Helical" evidence="1">
    <location>
        <begin position="306"/>
        <end position="326"/>
    </location>
</feature>
<feature type="transmembrane region" description="Helical" evidence="1">
    <location>
        <begin position="205"/>
        <end position="230"/>
    </location>
</feature>
<feature type="chain" id="PRO_5032856841" description="Solute carrier family 40 protein" evidence="2">
    <location>
        <begin position="31"/>
        <end position="603"/>
    </location>
</feature>
<feature type="transmembrane region" description="Helical" evidence="1">
    <location>
        <begin position="125"/>
        <end position="146"/>
    </location>
</feature>
<comment type="caution">
    <text evidence="3">The sequence shown here is derived from an EMBL/GenBank/DDBJ whole genome shotgun (WGS) entry which is preliminary data.</text>
</comment>
<feature type="signal peptide" evidence="2">
    <location>
        <begin position="1"/>
        <end position="30"/>
    </location>
</feature>
<accession>A0A813KNW9</accession>
<gene>
    <name evidence="3" type="ORF">PGLA2088_LOCUS36881</name>
</gene>
<dbReference type="AlphaFoldDB" id="A0A813KNW9"/>